<accession>F0TBG7</accession>
<gene>
    <name evidence="2" type="ordered locus">Metbo_2017</name>
</gene>
<keyword evidence="1" id="KW-0472">Membrane</keyword>
<dbReference type="KEGG" id="mel:Metbo_2017"/>
<dbReference type="Proteomes" id="UP000007490">
    <property type="component" value="Chromosome"/>
</dbReference>
<dbReference type="STRING" id="877455.Metbo_2017"/>
<organism evidence="2 3">
    <name type="scientific">Methanobacterium lacus (strain AL-21)</name>
    <dbReference type="NCBI Taxonomy" id="877455"/>
    <lineage>
        <taxon>Archaea</taxon>
        <taxon>Methanobacteriati</taxon>
        <taxon>Methanobacteriota</taxon>
        <taxon>Methanomada group</taxon>
        <taxon>Methanobacteria</taxon>
        <taxon>Methanobacteriales</taxon>
        <taxon>Methanobacteriaceae</taxon>
        <taxon>Methanobacterium</taxon>
    </lineage>
</organism>
<evidence type="ECO:0000256" key="1">
    <source>
        <dbReference type="SAM" id="Phobius"/>
    </source>
</evidence>
<sequence length="107" mass="12177">MGYETFIPSIPVIIGYLVTYTCYKKNLIKKRVHISIWNLAILLTFLVSGLGGFFLVILMDLGLTSPVNGQLLYWHVEFGITMILVGLFHIHTYWNSTKKMLNLNVGV</sequence>
<dbReference type="OrthoDB" id="69609at2157"/>
<evidence type="ECO:0008006" key="4">
    <source>
        <dbReference type="Google" id="ProtNLM"/>
    </source>
</evidence>
<dbReference type="HOGENOM" id="CLU_2271081_0_0_2"/>
<feature type="transmembrane region" description="Helical" evidence="1">
    <location>
        <begin position="71"/>
        <end position="90"/>
    </location>
</feature>
<evidence type="ECO:0000313" key="3">
    <source>
        <dbReference type="Proteomes" id="UP000007490"/>
    </source>
</evidence>
<reference evidence="3" key="1">
    <citation type="submission" date="2011-02" db="EMBL/GenBank/DDBJ databases">
        <title>Complete sequence of Methanobacterium sp. AL-21.</title>
        <authorList>
            <consortium name="US DOE Joint Genome Institute"/>
            <person name="Lucas S."/>
            <person name="Copeland A."/>
            <person name="Lapidus A."/>
            <person name="Cheng J.-F."/>
            <person name="Goodwin L."/>
            <person name="Pitluck S."/>
            <person name="Chertkov O."/>
            <person name="Detter J.C."/>
            <person name="Han C."/>
            <person name="Tapia R."/>
            <person name="Land M."/>
            <person name="Hauser L."/>
            <person name="Kyrpides N."/>
            <person name="Ivanova N."/>
            <person name="Mikhailova N."/>
            <person name="Pagani I."/>
            <person name="Cadillo-Quiroz H."/>
            <person name="Imachi H."/>
            <person name="Zinder S."/>
            <person name="Liu W."/>
            <person name="Woyke T."/>
        </authorList>
    </citation>
    <scope>NUCLEOTIDE SEQUENCE [LARGE SCALE GENOMIC DNA]</scope>
    <source>
        <strain evidence="3">AL-21</strain>
    </source>
</reference>
<evidence type="ECO:0000313" key="2">
    <source>
        <dbReference type="EMBL" id="ADZ10236.1"/>
    </source>
</evidence>
<dbReference type="eggNOG" id="arCOG10259">
    <property type="taxonomic scope" value="Archaea"/>
</dbReference>
<name>F0TBG7_METLA</name>
<feature type="transmembrane region" description="Helical" evidence="1">
    <location>
        <begin position="6"/>
        <end position="23"/>
    </location>
</feature>
<feature type="transmembrane region" description="Helical" evidence="1">
    <location>
        <begin position="35"/>
        <end position="59"/>
    </location>
</feature>
<dbReference type="EMBL" id="CP002551">
    <property type="protein sequence ID" value="ADZ10236.1"/>
    <property type="molecule type" value="Genomic_DNA"/>
</dbReference>
<keyword evidence="3" id="KW-1185">Reference proteome</keyword>
<keyword evidence="1" id="KW-0812">Transmembrane</keyword>
<proteinExistence type="predicted"/>
<keyword evidence="1" id="KW-1133">Transmembrane helix</keyword>
<dbReference type="AlphaFoldDB" id="F0TBG7"/>
<protein>
    <recommendedName>
        <fullName evidence="4">DUF4405 domain-containing protein</fullName>
    </recommendedName>
</protein>
<reference evidence="2 3" key="2">
    <citation type="journal article" date="2014" name="Int. J. Syst. Evol. Microbiol.">
        <title>Methanobacterium paludis sp. nov. and a novel strain of Methanobacterium lacus isolated from northern peatlands.</title>
        <authorList>
            <person name="Cadillo-Quiroz H."/>
            <person name="Brauer S.L."/>
            <person name="Goodson N."/>
            <person name="Yavitt J.B."/>
            <person name="Zinder S.H."/>
        </authorList>
    </citation>
    <scope>NUCLEOTIDE SEQUENCE [LARGE SCALE GENOMIC DNA]</scope>
    <source>
        <strain evidence="2 3">AL-21</strain>
    </source>
</reference>